<dbReference type="EMBL" id="MN346706">
    <property type="protein sequence ID" value="QGR26502.1"/>
    <property type="molecule type" value="Genomic_DNA"/>
</dbReference>
<dbReference type="AlphaFoldDB" id="A0A650D7W2"/>
<reference evidence="1" key="1">
    <citation type="journal article" date="2015" name="Acta Hortic.">
        <title>Genome features of Pseudomonas syringae pv. actinidiae recently isolated in Korea.</title>
        <authorList>
            <person name="Butler M.I."/>
            <person name="Jung J.S."/>
            <person name="Kim G.H."/>
            <person name="Lamont I."/>
            <person name="Stockwell P."/>
            <person name="Koh Y.J."/>
            <person name="Poulter R.T.M."/>
        </authorList>
    </citation>
    <scope>NUCLEOTIDE SEQUENCE</scope>
    <source>
        <strain evidence="1">SYS1</strain>
    </source>
</reference>
<reference evidence="1" key="2">
    <citation type="submission" date="2019-08" db="EMBL/GenBank/DDBJ databases">
        <authorList>
            <person name="Butler M.I."/>
            <person name="Jung J.S."/>
            <person name="Kim G.H."/>
            <person name="Lamont I."/>
            <person name="Stockwell P."/>
            <person name="Koh Y.J."/>
            <person name="Poulter R.T.M."/>
        </authorList>
    </citation>
    <scope>NUCLEOTIDE SEQUENCE</scope>
    <source>
        <strain evidence="1">SYS1</strain>
    </source>
</reference>
<sequence length="38" mass="4251">MEGSMHNRLRVTLVLWPTFFSNSPAFSEGNLVISQRAG</sequence>
<organism evidence="1">
    <name type="scientific">Pseudomonas syringae pv. actinidiae</name>
    <dbReference type="NCBI Taxonomy" id="103796"/>
    <lineage>
        <taxon>Bacteria</taxon>
        <taxon>Pseudomonadati</taxon>
        <taxon>Pseudomonadota</taxon>
        <taxon>Gammaproteobacteria</taxon>
        <taxon>Pseudomonadales</taxon>
        <taxon>Pseudomonadaceae</taxon>
        <taxon>Pseudomonas</taxon>
        <taxon>Pseudomonas syringae</taxon>
    </lineage>
</organism>
<name>A0A650D7W2_PSESF</name>
<evidence type="ECO:0000313" key="1">
    <source>
        <dbReference type="EMBL" id="QGR26502.1"/>
    </source>
</evidence>
<accession>A0A650D7W2</accession>
<protein>
    <submittedName>
        <fullName evidence="1">Uncharacterized protein</fullName>
    </submittedName>
</protein>
<proteinExistence type="predicted"/>